<evidence type="ECO:0000313" key="3">
    <source>
        <dbReference type="Proteomes" id="UP000639772"/>
    </source>
</evidence>
<comment type="caution">
    <text evidence="2">The sequence shown here is derived from an EMBL/GenBank/DDBJ whole genome shotgun (WGS) entry which is preliminary data.</text>
</comment>
<dbReference type="GO" id="GO:0032787">
    <property type="term" value="P:monocarboxylic acid metabolic process"/>
    <property type="evidence" value="ECO:0007669"/>
    <property type="project" value="UniProtKB-ARBA"/>
</dbReference>
<dbReference type="SUPFAM" id="SSF50800">
    <property type="entry name" value="PK beta-barrel domain-like"/>
    <property type="match status" value="1"/>
</dbReference>
<dbReference type="GO" id="GO:0003824">
    <property type="term" value="F:catalytic activity"/>
    <property type="evidence" value="ECO:0007669"/>
    <property type="project" value="InterPro"/>
</dbReference>
<dbReference type="AlphaFoldDB" id="A0A835QLN5"/>
<dbReference type="GO" id="GO:0030151">
    <property type="term" value="F:molybdenum ion binding"/>
    <property type="evidence" value="ECO:0007669"/>
    <property type="project" value="InterPro"/>
</dbReference>
<sequence length="131" mass="14597">MCLVKEDAKECAQVLTVDAMRFRPNLVISGAEAYVEDDWTSVHIEKAQFSSLGGCSRCQMINIDQESGEAQKSKEPLATLASYRRVQGKILFGVLLRYDNPVSEDQEDNPVEEHWLEVGQMVCPSFSLGSP</sequence>
<evidence type="ECO:0000259" key="1">
    <source>
        <dbReference type="PROSITE" id="PS51340"/>
    </source>
</evidence>
<reference evidence="2 3" key="1">
    <citation type="journal article" date="2020" name="Nat. Food">
        <title>A phased Vanilla planifolia genome enables genetic improvement of flavour and production.</title>
        <authorList>
            <person name="Hasing T."/>
            <person name="Tang H."/>
            <person name="Brym M."/>
            <person name="Khazi F."/>
            <person name="Huang T."/>
            <person name="Chambers A.H."/>
        </authorList>
    </citation>
    <scope>NUCLEOTIDE SEQUENCE [LARGE SCALE GENOMIC DNA]</scope>
    <source>
        <tissue evidence="2">Leaf</tissue>
    </source>
</reference>
<accession>A0A835QLN5</accession>
<dbReference type="InterPro" id="IPR011037">
    <property type="entry name" value="Pyrv_Knase-like_insert_dom_sf"/>
</dbReference>
<dbReference type="InterPro" id="IPR005302">
    <property type="entry name" value="MoCF_Sase_C"/>
</dbReference>
<dbReference type="PANTHER" id="PTHR14237">
    <property type="entry name" value="MOLYBDOPTERIN COFACTOR SULFURASE MOSC"/>
    <property type="match status" value="1"/>
</dbReference>
<dbReference type="PANTHER" id="PTHR14237:SF89">
    <property type="entry name" value="MOLYBDENUM COFACTOR SULFURASE"/>
    <property type="match status" value="1"/>
</dbReference>
<dbReference type="EMBL" id="JADCNM010000008">
    <property type="protein sequence ID" value="KAG0471152.1"/>
    <property type="molecule type" value="Genomic_DNA"/>
</dbReference>
<gene>
    <name evidence="2" type="ORF">HPP92_015698</name>
</gene>
<organism evidence="2 3">
    <name type="scientific">Vanilla planifolia</name>
    <name type="common">Vanilla</name>
    <dbReference type="NCBI Taxonomy" id="51239"/>
    <lineage>
        <taxon>Eukaryota</taxon>
        <taxon>Viridiplantae</taxon>
        <taxon>Streptophyta</taxon>
        <taxon>Embryophyta</taxon>
        <taxon>Tracheophyta</taxon>
        <taxon>Spermatophyta</taxon>
        <taxon>Magnoliopsida</taxon>
        <taxon>Liliopsida</taxon>
        <taxon>Asparagales</taxon>
        <taxon>Orchidaceae</taxon>
        <taxon>Vanilloideae</taxon>
        <taxon>Vanilleae</taxon>
        <taxon>Vanilla</taxon>
    </lineage>
</organism>
<dbReference type="PROSITE" id="PS51340">
    <property type="entry name" value="MOSC"/>
    <property type="match status" value="1"/>
</dbReference>
<dbReference type="Proteomes" id="UP000639772">
    <property type="component" value="Unassembled WGS sequence"/>
</dbReference>
<name>A0A835QLN5_VANPL</name>
<feature type="domain" description="MOSC" evidence="1">
    <location>
        <begin position="1"/>
        <end position="125"/>
    </location>
</feature>
<proteinExistence type="predicted"/>
<dbReference type="GO" id="GO:0030170">
    <property type="term" value="F:pyridoxal phosphate binding"/>
    <property type="evidence" value="ECO:0007669"/>
    <property type="project" value="InterPro"/>
</dbReference>
<protein>
    <recommendedName>
        <fullName evidence="1">MOSC domain-containing protein</fullName>
    </recommendedName>
</protein>
<dbReference type="Pfam" id="PF03473">
    <property type="entry name" value="MOSC"/>
    <property type="match status" value="1"/>
</dbReference>
<dbReference type="OrthoDB" id="1720574at2759"/>
<evidence type="ECO:0000313" key="2">
    <source>
        <dbReference type="EMBL" id="KAG0471152.1"/>
    </source>
</evidence>